<feature type="region of interest" description="Disordered" evidence="1">
    <location>
        <begin position="427"/>
        <end position="464"/>
    </location>
</feature>
<comment type="caution">
    <text evidence="2">The sequence shown here is derived from an EMBL/GenBank/DDBJ whole genome shotgun (WGS) entry which is preliminary data.</text>
</comment>
<evidence type="ECO:0008006" key="3">
    <source>
        <dbReference type="Google" id="ProtNLM"/>
    </source>
</evidence>
<feature type="compositionally biased region" description="Acidic residues" evidence="1">
    <location>
        <begin position="438"/>
        <end position="454"/>
    </location>
</feature>
<reference evidence="2" key="1">
    <citation type="journal article" date="2015" name="Nature">
        <title>Complex archaea that bridge the gap between prokaryotes and eukaryotes.</title>
        <authorList>
            <person name="Spang A."/>
            <person name="Saw J.H."/>
            <person name="Jorgensen S.L."/>
            <person name="Zaremba-Niedzwiedzka K."/>
            <person name="Martijn J."/>
            <person name="Lind A.E."/>
            <person name="van Eijk R."/>
            <person name="Schleper C."/>
            <person name="Guy L."/>
            <person name="Ettema T.J."/>
        </authorList>
    </citation>
    <scope>NUCLEOTIDE SEQUENCE</scope>
</reference>
<feature type="compositionally biased region" description="Low complexity" evidence="1">
    <location>
        <begin position="428"/>
        <end position="437"/>
    </location>
</feature>
<gene>
    <name evidence="2" type="ORF">LCGC14_0645350</name>
</gene>
<dbReference type="AlphaFoldDB" id="A0A0F9R352"/>
<evidence type="ECO:0000256" key="1">
    <source>
        <dbReference type="SAM" id="MobiDB-lite"/>
    </source>
</evidence>
<sequence length="527" mass="59360">MKMNEYLAPAKGDDGKEFERAMEKPAVDSMQPRFKSGVKPDQSYFESLFYIKTATKDLVERAYKPDSRKRDEWLRDFVRLEPNLRGALATVVAIDTNRGWRMIGGKNQVSKYTLMFHNIQAAPGLVGWRPSVSALSQAFWGSDMGGVLEFGRQGRNGPIRSLFVVDPAKCKLTGSSTRPLAYHPRGKSRQFWRWKDFIRVVAMPSTDEKYNGLGYCAVGGCTILAQLMIAVYEHDAEQLGAKAPRGLMLLLGISQKQWKEAMKARDAELTGGGYDYFNALAVIASATQEIDAKLIALSQLPVSFELREWLDMLMYGYALQFQYDPTEFWPVQFGALGRGDETRIQHEKATGKGRLAFPLTLQEQILGFLPDTLDFKFDQRDEQGDLLHASVNKAWADVAETLAGSSLVDLDEGRLLLADYGVIPRSWTTSSKKSSTDQQDDEYDENLGEVEEKDDIQSGKADDVGRMGHTRKAKVLREILLESPEIWRAAKTFGDEPIVQYSWPANTMITLWPSGDELLRPKMWKGF</sequence>
<protein>
    <recommendedName>
        <fullName evidence="3">DUF935 family protein</fullName>
    </recommendedName>
</protein>
<feature type="compositionally biased region" description="Basic and acidic residues" evidence="1">
    <location>
        <begin position="455"/>
        <end position="464"/>
    </location>
</feature>
<name>A0A0F9R352_9ZZZZ</name>
<proteinExistence type="predicted"/>
<dbReference type="EMBL" id="LAZR01001179">
    <property type="protein sequence ID" value="KKN49194.1"/>
    <property type="molecule type" value="Genomic_DNA"/>
</dbReference>
<accession>A0A0F9R352</accession>
<evidence type="ECO:0000313" key="2">
    <source>
        <dbReference type="EMBL" id="KKN49194.1"/>
    </source>
</evidence>
<organism evidence="2">
    <name type="scientific">marine sediment metagenome</name>
    <dbReference type="NCBI Taxonomy" id="412755"/>
    <lineage>
        <taxon>unclassified sequences</taxon>
        <taxon>metagenomes</taxon>
        <taxon>ecological metagenomes</taxon>
    </lineage>
</organism>